<reference evidence="3" key="1">
    <citation type="journal article" date="2013" name="Nature">
        <title>Pan genome of the phytoplankton Emiliania underpins its global distribution.</title>
        <authorList>
            <person name="Read B.A."/>
            <person name="Kegel J."/>
            <person name="Klute M.J."/>
            <person name="Kuo A."/>
            <person name="Lefebvre S.C."/>
            <person name="Maumus F."/>
            <person name="Mayer C."/>
            <person name="Miller J."/>
            <person name="Monier A."/>
            <person name="Salamov A."/>
            <person name="Young J."/>
            <person name="Aguilar M."/>
            <person name="Claverie J.M."/>
            <person name="Frickenhaus S."/>
            <person name="Gonzalez K."/>
            <person name="Herman E.K."/>
            <person name="Lin Y.C."/>
            <person name="Napier J."/>
            <person name="Ogata H."/>
            <person name="Sarno A.F."/>
            <person name="Shmutz J."/>
            <person name="Schroeder D."/>
            <person name="de Vargas C."/>
            <person name="Verret F."/>
            <person name="von Dassow P."/>
            <person name="Valentin K."/>
            <person name="Van de Peer Y."/>
            <person name="Wheeler G."/>
            <person name="Dacks J.B."/>
            <person name="Delwiche C.F."/>
            <person name="Dyhrman S.T."/>
            <person name="Glockner G."/>
            <person name="John U."/>
            <person name="Richards T."/>
            <person name="Worden A.Z."/>
            <person name="Zhang X."/>
            <person name="Grigoriev I.V."/>
            <person name="Allen A.E."/>
            <person name="Bidle K."/>
            <person name="Borodovsky M."/>
            <person name="Bowler C."/>
            <person name="Brownlee C."/>
            <person name="Cock J.M."/>
            <person name="Elias M."/>
            <person name="Gladyshev V.N."/>
            <person name="Groth M."/>
            <person name="Guda C."/>
            <person name="Hadaegh A."/>
            <person name="Iglesias-Rodriguez M.D."/>
            <person name="Jenkins J."/>
            <person name="Jones B.M."/>
            <person name="Lawson T."/>
            <person name="Leese F."/>
            <person name="Lindquist E."/>
            <person name="Lobanov A."/>
            <person name="Lomsadze A."/>
            <person name="Malik S.B."/>
            <person name="Marsh M.E."/>
            <person name="Mackinder L."/>
            <person name="Mock T."/>
            <person name="Mueller-Roeber B."/>
            <person name="Pagarete A."/>
            <person name="Parker M."/>
            <person name="Probert I."/>
            <person name="Quesneville H."/>
            <person name="Raines C."/>
            <person name="Rensing S.A."/>
            <person name="Riano-Pachon D.M."/>
            <person name="Richier S."/>
            <person name="Rokitta S."/>
            <person name="Shiraiwa Y."/>
            <person name="Soanes D.M."/>
            <person name="van der Giezen M."/>
            <person name="Wahlund T.M."/>
            <person name="Williams B."/>
            <person name="Wilson W."/>
            <person name="Wolfe G."/>
            <person name="Wurch L.L."/>
        </authorList>
    </citation>
    <scope>NUCLEOTIDE SEQUENCE</scope>
</reference>
<sequence>MITSLPTPAEAVRPRGRAIVVSLAAATLAALALCVHRNQSSSRLGSSSDDEVLARGFFDDALAPRCYDEENCFYGCKDGYEQRWSGAAARSLCFKRTPTPPPSPPPPPTAPSDDRKVNCKRLPKFYEGVATAKLQDYLTTELKLPTPPDPGAEKQHMLGLIPTDTYRFNMSYRKLKAHLPPAPPGAPRAAVGSVKLVGCLYEGRKAGALWLDSLDAYHKLAKSVRNKADALGDSVLGSLGGAVGASDGAYQDFKEWHAGWKQDGLAAKAAAKAKGTLRERFFPDAIRVEVSDIEFEVQYAYSTYNALGVHLCSGPITVTGHGSLWFDDLSLKEKDLEALVGGICSFVSSQYKDGFARPDLLGMACNGFEAVNHNPFSDGWHWVGPGERPAGLVGKVQEFTKKSCGSVDYDMNRRCMFTDGWEQAFNLLPMLEGLGAANPSFDSEAYAQVGDKAKLCRAEGASCHVWDCCGVNGELKPMWCNPFASGQIGSIGKARCVVCEEGVETGSKEFPGTLVACDATQRRAG</sequence>
<dbReference type="KEGG" id="ehx:EMIHUDRAFT_459476"/>
<reference evidence="2" key="2">
    <citation type="submission" date="2024-10" db="UniProtKB">
        <authorList>
            <consortium name="EnsemblProtists"/>
        </authorList>
    </citation>
    <scope>IDENTIFICATION</scope>
</reference>
<protein>
    <submittedName>
        <fullName evidence="2">Uncharacterized protein</fullName>
    </submittedName>
</protein>
<dbReference type="AlphaFoldDB" id="A0A0D3IRS0"/>
<evidence type="ECO:0000313" key="2">
    <source>
        <dbReference type="EnsemblProtists" id="EOD13955"/>
    </source>
</evidence>
<evidence type="ECO:0000256" key="1">
    <source>
        <dbReference type="SAM" id="MobiDB-lite"/>
    </source>
</evidence>
<organism evidence="2 3">
    <name type="scientific">Emiliania huxleyi (strain CCMP1516)</name>
    <dbReference type="NCBI Taxonomy" id="280463"/>
    <lineage>
        <taxon>Eukaryota</taxon>
        <taxon>Haptista</taxon>
        <taxon>Haptophyta</taxon>
        <taxon>Prymnesiophyceae</taxon>
        <taxon>Isochrysidales</taxon>
        <taxon>Noelaerhabdaceae</taxon>
        <taxon>Emiliania</taxon>
    </lineage>
</organism>
<feature type="compositionally biased region" description="Pro residues" evidence="1">
    <location>
        <begin position="98"/>
        <end position="110"/>
    </location>
</feature>
<dbReference type="HOGENOM" id="CLU_519219_0_0_1"/>
<proteinExistence type="predicted"/>
<dbReference type="EnsemblProtists" id="EOD13955">
    <property type="protein sequence ID" value="EOD13955"/>
    <property type="gene ID" value="EMIHUDRAFT_459476"/>
</dbReference>
<dbReference type="GeneID" id="17260110"/>
<dbReference type="PaxDb" id="2903-EOD13955"/>
<name>A0A0D3IRS0_EMIH1</name>
<feature type="region of interest" description="Disordered" evidence="1">
    <location>
        <begin position="95"/>
        <end position="116"/>
    </location>
</feature>
<dbReference type="Proteomes" id="UP000013827">
    <property type="component" value="Unassembled WGS sequence"/>
</dbReference>
<accession>A0A0D3IRS0</accession>
<dbReference type="RefSeq" id="XP_005766384.1">
    <property type="nucleotide sequence ID" value="XM_005766327.1"/>
</dbReference>
<evidence type="ECO:0000313" key="3">
    <source>
        <dbReference type="Proteomes" id="UP000013827"/>
    </source>
</evidence>
<keyword evidence="3" id="KW-1185">Reference proteome</keyword>